<dbReference type="Gene3D" id="3.90.79.10">
    <property type="entry name" value="Nucleoside Triphosphate Pyrophosphohydrolase"/>
    <property type="match status" value="1"/>
</dbReference>
<dbReference type="Pfam" id="PF00293">
    <property type="entry name" value="NUDIX"/>
    <property type="match status" value="1"/>
</dbReference>
<dbReference type="GO" id="GO:0046872">
    <property type="term" value="F:metal ion binding"/>
    <property type="evidence" value="ECO:0007669"/>
    <property type="project" value="UniProtKB-KW"/>
</dbReference>
<keyword evidence="3" id="KW-0479">Metal-binding</keyword>
<evidence type="ECO:0000256" key="2">
    <source>
        <dbReference type="ARBA" id="ARBA00005582"/>
    </source>
</evidence>
<keyword evidence="5" id="KW-0460">Magnesium</keyword>
<dbReference type="InterPro" id="IPR000086">
    <property type="entry name" value="NUDIX_hydrolase_dom"/>
</dbReference>
<dbReference type="OrthoDB" id="9804563at2"/>
<keyword evidence="8" id="KW-1185">Reference proteome</keyword>
<dbReference type="AlphaFoldDB" id="A0A2V1HTU7"/>
<name>A0A2V1HTU7_9MICO</name>
<dbReference type="Proteomes" id="UP000244893">
    <property type="component" value="Unassembled WGS sequence"/>
</dbReference>
<accession>A0A2V1HTU7</accession>
<protein>
    <submittedName>
        <fullName evidence="7">NUDIX hydrolase</fullName>
    </submittedName>
</protein>
<comment type="caution">
    <text evidence="7">The sequence shown here is derived from an EMBL/GenBank/DDBJ whole genome shotgun (WGS) entry which is preliminary data.</text>
</comment>
<sequence length="169" mass="18290">MSGAPYADAVFEVAVTYLLRSTDSGVEVLLGEKLTGIGRGKVVGPGGKLEPGESAVAAAVREVSEEVGLTVGEADARPIARLEYSFPHRPEWSQASTAFVATRWSGEPRSSRELSPVWFPIGALPLERMWADARLWLPRALAGEFVRGECSYGEDNDSVADWREIASPR</sequence>
<reference evidence="7 8" key="1">
    <citation type="submission" date="2018-05" db="EMBL/GenBank/DDBJ databases">
        <title>Amnibacterium sp. M8JJ-5, whole genome shotgun sequence.</title>
        <authorList>
            <person name="Tuo L."/>
        </authorList>
    </citation>
    <scope>NUCLEOTIDE SEQUENCE [LARGE SCALE GENOMIC DNA]</scope>
    <source>
        <strain evidence="7 8">M8JJ-5</strain>
    </source>
</reference>
<organism evidence="7 8">
    <name type="scientific">Amnibacterium flavum</name>
    <dbReference type="NCBI Taxonomy" id="2173173"/>
    <lineage>
        <taxon>Bacteria</taxon>
        <taxon>Bacillati</taxon>
        <taxon>Actinomycetota</taxon>
        <taxon>Actinomycetes</taxon>
        <taxon>Micrococcales</taxon>
        <taxon>Microbacteriaceae</taxon>
        <taxon>Amnibacterium</taxon>
    </lineage>
</organism>
<dbReference type="PROSITE" id="PS00893">
    <property type="entry name" value="NUDIX_BOX"/>
    <property type="match status" value="1"/>
</dbReference>
<dbReference type="InterPro" id="IPR015797">
    <property type="entry name" value="NUDIX_hydrolase-like_dom_sf"/>
</dbReference>
<gene>
    <name evidence="7" type="ORF">DDQ50_12240</name>
</gene>
<feature type="domain" description="Nudix hydrolase" evidence="6">
    <location>
        <begin position="5"/>
        <end position="142"/>
    </location>
</feature>
<evidence type="ECO:0000256" key="4">
    <source>
        <dbReference type="ARBA" id="ARBA00022801"/>
    </source>
</evidence>
<evidence type="ECO:0000313" key="8">
    <source>
        <dbReference type="Proteomes" id="UP000244893"/>
    </source>
</evidence>
<evidence type="ECO:0000256" key="1">
    <source>
        <dbReference type="ARBA" id="ARBA00001946"/>
    </source>
</evidence>
<evidence type="ECO:0000259" key="6">
    <source>
        <dbReference type="PROSITE" id="PS51462"/>
    </source>
</evidence>
<dbReference type="CDD" id="cd03427">
    <property type="entry name" value="NUDIX_MTH1_Nudt1"/>
    <property type="match status" value="1"/>
</dbReference>
<evidence type="ECO:0000256" key="3">
    <source>
        <dbReference type="ARBA" id="ARBA00022723"/>
    </source>
</evidence>
<dbReference type="SUPFAM" id="SSF55811">
    <property type="entry name" value="Nudix"/>
    <property type="match status" value="1"/>
</dbReference>
<dbReference type="PANTHER" id="PTHR43758">
    <property type="entry name" value="7,8-DIHYDRO-8-OXOGUANINE TRIPHOSPHATASE"/>
    <property type="match status" value="1"/>
</dbReference>
<dbReference type="GO" id="GO:0005737">
    <property type="term" value="C:cytoplasm"/>
    <property type="evidence" value="ECO:0007669"/>
    <property type="project" value="TreeGrafter"/>
</dbReference>
<dbReference type="GO" id="GO:0042262">
    <property type="term" value="P:DNA protection"/>
    <property type="evidence" value="ECO:0007669"/>
    <property type="project" value="TreeGrafter"/>
</dbReference>
<dbReference type="PROSITE" id="PS51462">
    <property type="entry name" value="NUDIX"/>
    <property type="match status" value="1"/>
</dbReference>
<dbReference type="GO" id="GO:0008413">
    <property type="term" value="F:8-oxo-7,8-dihydroguanosine triphosphate pyrophosphatase activity"/>
    <property type="evidence" value="ECO:0007669"/>
    <property type="project" value="TreeGrafter"/>
</dbReference>
<evidence type="ECO:0000256" key="5">
    <source>
        <dbReference type="ARBA" id="ARBA00022842"/>
    </source>
</evidence>
<proteinExistence type="inferred from homology"/>
<keyword evidence="4 7" id="KW-0378">Hydrolase</keyword>
<dbReference type="EMBL" id="QEOP01000002">
    <property type="protein sequence ID" value="PVZ94469.1"/>
    <property type="molecule type" value="Genomic_DNA"/>
</dbReference>
<comment type="similarity">
    <text evidence="2">Belongs to the Nudix hydrolase family.</text>
</comment>
<evidence type="ECO:0000313" key="7">
    <source>
        <dbReference type="EMBL" id="PVZ94469.1"/>
    </source>
</evidence>
<comment type="cofactor">
    <cofactor evidence="1">
        <name>Mg(2+)</name>
        <dbReference type="ChEBI" id="CHEBI:18420"/>
    </cofactor>
</comment>
<dbReference type="PANTHER" id="PTHR43758:SF2">
    <property type="entry name" value="OXIDIZED PURINE NUCLEOSIDE TRIPHOSPHATE HYDROLASE"/>
    <property type="match status" value="1"/>
</dbReference>
<dbReference type="InterPro" id="IPR020084">
    <property type="entry name" value="NUDIX_hydrolase_CS"/>
</dbReference>